<accession>A0A6N8TN58</accession>
<proteinExistence type="predicted"/>
<dbReference type="RefSeq" id="WP_160787823.1">
    <property type="nucleotide sequence ID" value="NZ_CP086610.1"/>
</dbReference>
<dbReference type="Proteomes" id="UP000440304">
    <property type="component" value="Unassembled WGS sequence"/>
</dbReference>
<organism evidence="1 2">
    <name type="scientific">Shinella zoogloeoides</name>
    <name type="common">Crabtreella saccharophila</name>
    <dbReference type="NCBI Taxonomy" id="352475"/>
    <lineage>
        <taxon>Bacteria</taxon>
        <taxon>Pseudomonadati</taxon>
        <taxon>Pseudomonadota</taxon>
        <taxon>Alphaproteobacteria</taxon>
        <taxon>Hyphomicrobiales</taxon>
        <taxon>Rhizobiaceae</taxon>
        <taxon>Shinella</taxon>
    </lineage>
</organism>
<dbReference type="EMBL" id="WUML01000025">
    <property type="protein sequence ID" value="MXO02570.1"/>
    <property type="molecule type" value="Genomic_DNA"/>
</dbReference>
<dbReference type="OrthoDB" id="8452293at2"/>
<dbReference type="AlphaFoldDB" id="A0A6N8TN58"/>
<protein>
    <submittedName>
        <fullName evidence="1">Uncharacterized protein</fullName>
    </submittedName>
</protein>
<evidence type="ECO:0000313" key="1">
    <source>
        <dbReference type="EMBL" id="MXO02570.1"/>
    </source>
</evidence>
<comment type="caution">
    <text evidence="1">The sequence shown here is derived from an EMBL/GenBank/DDBJ whole genome shotgun (WGS) entry which is preliminary data.</text>
</comment>
<sequence>MNAQFFQSWRGALLIAAVVTVGVSGYKAIFGPDTATRIAQARMSRLLPGGQPTQDMFDRQVAAARPFVSAQITLGQLTNYLQRLNYEIAWEAIDVDTFVMRASGNDALTRHNEEYAIQFVALDGPVKDGRVIGVFNGPAAGIESMAYNRVTVSDEEVVQFILTIVSDLSPVPLQ</sequence>
<gene>
    <name evidence="1" type="ORF">GR156_19835</name>
</gene>
<evidence type="ECO:0000313" key="2">
    <source>
        <dbReference type="Proteomes" id="UP000440304"/>
    </source>
</evidence>
<reference evidence="1 2" key="1">
    <citation type="submission" date="2019-12" db="EMBL/GenBank/DDBJ databases">
        <title>Shinella granuli gen. nov., sp. nov., and proposal of the reclassification of Zoogloea ramigera ATCC 19623 as Shinella zoogloeoides sp. nov.</title>
        <authorList>
            <person name="Gao J."/>
        </authorList>
    </citation>
    <scope>NUCLEOTIDE SEQUENCE [LARGE SCALE GENOMIC DNA]</scope>
    <source>
        <strain evidence="1 2">DSM 287</strain>
    </source>
</reference>
<name>A0A6N8TN58_SHIZO</name>